<dbReference type="Gene3D" id="3.80.10.10">
    <property type="entry name" value="Ribonuclease Inhibitor"/>
    <property type="match status" value="1"/>
</dbReference>
<accession>A0A1E4S183</accession>
<dbReference type="EMBL" id="CDQK01000006">
    <property type="protein sequence ID" value="CEP24435.1"/>
    <property type="molecule type" value="Genomic_DNA"/>
</dbReference>
<name>A0A0H5C803_CYBJN</name>
<proteinExistence type="predicted"/>
<evidence type="ECO:0000313" key="2">
    <source>
        <dbReference type="EMBL" id="ODV73231.1"/>
    </source>
</evidence>
<dbReference type="Proteomes" id="UP000094389">
    <property type="component" value="Unassembled WGS sequence"/>
</dbReference>
<dbReference type="InterPro" id="IPR032675">
    <property type="entry name" value="LRR_dom_sf"/>
</dbReference>
<protein>
    <recommendedName>
        <fullName evidence="5">F-box domain-containing protein</fullName>
    </recommendedName>
</protein>
<reference evidence="3" key="2">
    <citation type="journal article" date="2015" name="J. Biotechnol.">
        <title>The structure of the Cyberlindnera jadinii genome and its relation to Candida utilis analyzed by the occurrence of single nucleotide polymorphisms.</title>
        <authorList>
            <person name="Rupp O."/>
            <person name="Brinkrolf K."/>
            <person name="Buerth C."/>
            <person name="Kunigo M."/>
            <person name="Schneider J."/>
            <person name="Jaenicke S."/>
            <person name="Goesmann A."/>
            <person name="Puehler A."/>
            <person name="Jaeger K.-E."/>
            <person name="Ernst J.F."/>
        </authorList>
    </citation>
    <scope>NUCLEOTIDE SEQUENCE [LARGE SCALE GENOMIC DNA]</scope>
    <source>
        <strain evidence="3">ATCC 18201 / CBS 1600 / BCRC 20928 / JCM 3617 / NBRC 0987 / NRRL Y-1542</strain>
    </source>
</reference>
<dbReference type="GeneID" id="30992401"/>
<dbReference type="EMBL" id="KV453931">
    <property type="protein sequence ID" value="ODV73231.1"/>
    <property type="molecule type" value="Genomic_DNA"/>
</dbReference>
<keyword evidence="4" id="KW-1185">Reference proteome</keyword>
<sequence>MLHHLPLEVSQLILEHLDGVDVNNLLSIKQVRARLRDRILLIECDNDPSYIIFSNVFPNIVQRRKLSDMLIGHFSEFKKFLYVVIVSGRTQSLRGTGVQDIVSPKKYYHFIDKCAESCIIDNEVLGRLKYRSTSTDGYCFSSVSDIRLHDVMYPSNVKFPVLRTLSLEKVSFSPQHLDFPCLNSLALVRCESVDVSARWSLPKLKKLSVEGCFKTINDSLDYGTTTISTLVLSGISDMHEWCNFYNSSIRVIDADFDDVIIENIRVELLKQLKLKSKDLQISQMCSPSLEILRIESTMARDPVNVVLSSIDAPKLEVLEAMWANFSQWEDINTPALVTAIVTHSTGPKSNTGFEFMNGILSLWATSCDWWKYTPKVENLTILGAQPNTQSHWQYEFPSLKTLRIEPEWGYLSAFHSSLPHAPKLECLELVGMSNLDFLSTLNTFTHLKKISILQVKGSMSLNRLPNINLEDLYLPSLKTLICHPAYPQSVSIVGCEFPLLLTIQFQGIATVTNYQPPLSRFKMEAPMLKKLTIQGLELGQTFQITKFPNLSELVITGNQGIRNVIIKNCPLLEHLSVSPYVFSCYNTDNKITLYHDYDSVSQFIYFNRSVTFIKQ</sequence>
<evidence type="ECO:0000313" key="1">
    <source>
        <dbReference type="EMBL" id="CEP24435.1"/>
    </source>
</evidence>
<organism evidence="1 3">
    <name type="scientific">Cyberlindnera jadinii (strain ATCC 18201 / CBS 1600 / BCRC 20928 / JCM 3617 / NBRC 0987 / NRRL Y-1542)</name>
    <name type="common">Torula yeast</name>
    <name type="synonym">Candida utilis</name>
    <dbReference type="NCBI Taxonomy" id="983966"/>
    <lineage>
        <taxon>Eukaryota</taxon>
        <taxon>Fungi</taxon>
        <taxon>Dikarya</taxon>
        <taxon>Ascomycota</taxon>
        <taxon>Saccharomycotina</taxon>
        <taxon>Saccharomycetes</taxon>
        <taxon>Phaffomycetales</taxon>
        <taxon>Phaffomycetaceae</taxon>
        <taxon>Cyberlindnera</taxon>
    </lineage>
</organism>
<dbReference type="AlphaFoldDB" id="A0A0H5C803"/>
<accession>A0A0H5C803</accession>
<gene>
    <name evidence="1" type="ORF">BN1211_5258</name>
    <name evidence="2" type="ORF">CYBJADRAFT_91045</name>
</gene>
<reference evidence="2 4" key="3">
    <citation type="journal article" date="2016" name="Proc. Natl. Acad. Sci. U.S.A.">
        <title>Comparative genomics of biotechnologically important yeasts.</title>
        <authorList>
            <person name="Riley R."/>
            <person name="Haridas S."/>
            <person name="Wolfe K.H."/>
            <person name="Lopes M.R."/>
            <person name="Hittinger C.T."/>
            <person name="Goeker M."/>
            <person name="Salamov A.A."/>
            <person name="Wisecaver J.H."/>
            <person name="Long T.M."/>
            <person name="Calvey C.H."/>
            <person name="Aerts A.L."/>
            <person name="Barry K.W."/>
            <person name="Choi C."/>
            <person name="Clum A."/>
            <person name="Coughlan A.Y."/>
            <person name="Deshpande S."/>
            <person name="Douglass A.P."/>
            <person name="Hanson S.J."/>
            <person name="Klenk H.-P."/>
            <person name="LaButti K.M."/>
            <person name="Lapidus A."/>
            <person name="Lindquist E.A."/>
            <person name="Lipzen A.M."/>
            <person name="Meier-Kolthoff J.P."/>
            <person name="Ohm R.A."/>
            <person name="Otillar R.P."/>
            <person name="Pangilinan J.L."/>
            <person name="Peng Y."/>
            <person name="Rokas A."/>
            <person name="Rosa C.A."/>
            <person name="Scheuner C."/>
            <person name="Sibirny A.A."/>
            <person name="Slot J.C."/>
            <person name="Stielow J.B."/>
            <person name="Sun H."/>
            <person name="Kurtzman C.P."/>
            <person name="Blackwell M."/>
            <person name="Grigoriev I.V."/>
            <person name="Jeffries T.W."/>
        </authorList>
    </citation>
    <scope>NUCLEOTIDE SEQUENCE [LARGE SCALE GENOMIC DNA]</scope>
    <source>
        <strain evidence="4">ATCC 18201 / CBS 1600 / BCRC 20928 / JCM 3617 / NBRC 0987 / NRRL Y-1542</strain>
        <strain evidence="2">NRRL Y-1542</strain>
    </source>
</reference>
<evidence type="ECO:0008006" key="5">
    <source>
        <dbReference type="Google" id="ProtNLM"/>
    </source>
</evidence>
<dbReference type="Proteomes" id="UP000038830">
    <property type="component" value="Unassembled WGS sequence"/>
</dbReference>
<dbReference type="RefSeq" id="XP_020070270.1">
    <property type="nucleotide sequence ID" value="XM_020218005.1"/>
</dbReference>
<dbReference type="OMA" id="ESTMARD"/>
<dbReference type="SUPFAM" id="SSF52047">
    <property type="entry name" value="RNI-like"/>
    <property type="match status" value="1"/>
</dbReference>
<evidence type="ECO:0000313" key="4">
    <source>
        <dbReference type="Proteomes" id="UP000094389"/>
    </source>
</evidence>
<evidence type="ECO:0000313" key="3">
    <source>
        <dbReference type="Proteomes" id="UP000038830"/>
    </source>
</evidence>
<reference evidence="1" key="1">
    <citation type="submission" date="2014-12" db="EMBL/GenBank/DDBJ databases">
        <authorList>
            <person name="Jaenicke S."/>
        </authorList>
    </citation>
    <scope>NUCLEOTIDE SEQUENCE [LARGE SCALE GENOMIC DNA]</scope>
    <source>
        <strain evidence="1">CBS1600</strain>
    </source>
</reference>